<dbReference type="Pfam" id="PF25788">
    <property type="entry name" value="Ig_Rha78A_N"/>
    <property type="match status" value="1"/>
</dbReference>
<comment type="catalytic activity">
    <reaction evidence="1">
        <text>Hydrolysis of terminal non-reducing alpha-L-rhamnose residues in alpha-L-rhamnosides.</text>
        <dbReference type="EC" id="3.2.1.40"/>
    </reaction>
</comment>
<dbReference type="InterPro" id="IPR008902">
    <property type="entry name" value="Rhamnosid_concanavalin"/>
</dbReference>
<sequence>MTLAWGRIRIPVAVFTAGVVAAAVTWAPPVAAAPAATASVLSVGALTVDSLADPVGIDDATPSLSWQLAATRRNAVQTAYQTLVASSPQRLAVGDGDMWDSGKVDSNQSVGVRYEGKPLHSRQRVYWAVRAWDADDRPSPWSGIGSWETGLLKPIDWSARWIANPAWLAHTNPVTVTFPARHGRYVRLDVTRLGKPIKEGWPYPVSRLQLAEMEVYGAGQLLSRDALAKASESFEIPGSWTLQAIHDGRLTSDGPPMGYTSYERQYQDLDGSIWLELDLGRDTDVDKLMLYPRTDTLTADGSTPNFPQNYTVQVRAAGETTGSVVATVTGQVAPKPPAKPNAMPLFAKTFTVDKPIARARLYATGLGVYEARLNGAKVGDAVLEPANTDYRTRVEYATHDVTSQLRQGANALGFELGNGIYNVPSTPGRYQKFSCSMGAPKLIAQLEITYADGTNAVVASDDSWVTADGPTTFSSWYGGEDYDARREIAGWDRPDGDRSGWVPAQETTAPTAGSRLTARAAPPIRAQTTLNAVSRTEVAGGTWLYDLGRNIAGWPQVTVRGAAGSKVRLRPAESLANGRVDQGQVGSPVNFDVTPATDAAVTWHPRFMYYGFRYVEISGTDTPPALADVQGIVLRADNERTGSLETSDPMVNRIHDIVNRAIDGNMFSVLTDCPHREKLGWLEEAHLVGDALTANFDLGAYYNKIVRDVEDAQLGNGMVPDIAPEYTVFSGGFRDDPNWGGALILVPWQMYRSYGDARVLREHYPAMKSYMDYLASKADGHILSYGLGDWVAFDTSTPLAVTATTAYYRFATAMTQIAEAVGDTAGKAAYAERAEQIRSAFNAKYFHADTNSYASGSQASNALPLWAGMVPADARAAVLQHVVDDVKARGNHLSTGEIGLPALLDVLADGGHADLVEALANNPSSPSYAYQVLHGATTLTELWDGPTAGASQNHFMLGAIDGWYYRYLGGIRSTTPGYQTFLVQPEVTGDMSHVRAEQRSPYGRIVSEWRRDGKTLHLDVEVPVNSSATVSVPLFGEGSGRWRASATAGATFVGIQGDRAVYRVGSGRWSFITRTPDTPPQTSPVVVEASTGQAAVVPGWNSNATFRLVNLGDTEVTARPQVTASVGFTATMDADSVTVPAGQGMEVPVAIELTDQGTTSGTVSLAVGTSTASVPLVATGNLTRVATVTASSTWPGFSAAKANDGDTSAARWDGGAGWNDGTFQTFPDTLTATWSRPVTLDQARLYTHPDARYALQDFDVQAFVDGQWRTVASARGNTAGRVDTTFAATSTTALRLVALASNDGQFSRVIELEAYSPGTSPPTT</sequence>
<dbReference type="Pfam" id="PF17390">
    <property type="entry name" value="Bac_rhamnosid_C"/>
    <property type="match status" value="1"/>
</dbReference>
<dbReference type="Pfam" id="PF08531">
    <property type="entry name" value="Bac_rhamnosid_N"/>
    <property type="match status" value="1"/>
</dbReference>
<dbReference type="InterPro" id="IPR013783">
    <property type="entry name" value="Ig-like_fold"/>
</dbReference>
<dbReference type="Pfam" id="PF17389">
    <property type="entry name" value="Bac_rhamnosid6H"/>
    <property type="match status" value="1"/>
</dbReference>
<dbReference type="EMBL" id="JAXOTQ010000011">
    <property type="protein sequence ID" value="MDZ5489940.1"/>
    <property type="molecule type" value="Genomic_DNA"/>
</dbReference>
<evidence type="ECO:0000256" key="2">
    <source>
        <dbReference type="ARBA" id="ARBA00012652"/>
    </source>
</evidence>
<feature type="region of interest" description="Disordered" evidence="4">
    <location>
        <begin position="494"/>
        <end position="513"/>
    </location>
</feature>
<accession>A0ABU5JBH6</accession>
<evidence type="ECO:0000259" key="9">
    <source>
        <dbReference type="Pfam" id="PF17390"/>
    </source>
</evidence>
<organism evidence="11 12">
    <name type="scientific">Micromonospora sicca</name>
    <dbReference type="NCBI Taxonomy" id="2202420"/>
    <lineage>
        <taxon>Bacteria</taxon>
        <taxon>Bacillati</taxon>
        <taxon>Actinomycetota</taxon>
        <taxon>Actinomycetes</taxon>
        <taxon>Micromonosporales</taxon>
        <taxon>Micromonosporaceae</taxon>
        <taxon>Micromonospora</taxon>
    </lineage>
</organism>
<feature type="domain" description="Alpha-L-rhamnosidase six-hairpin glycosidase" evidence="8">
    <location>
        <begin position="639"/>
        <end position="967"/>
    </location>
</feature>
<keyword evidence="12" id="KW-1185">Reference proteome</keyword>
<evidence type="ECO:0000259" key="6">
    <source>
        <dbReference type="Pfam" id="PF05592"/>
    </source>
</evidence>
<dbReference type="GO" id="GO:0016787">
    <property type="term" value="F:hydrolase activity"/>
    <property type="evidence" value="ECO:0007669"/>
    <property type="project" value="UniProtKB-KW"/>
</dbReference>
<dbReference type="PANTHER" id="PTHR33307:SF11">
    <property type="entry name" value="ALPHA-L-RHAMNOSIDASE"/>
    <property type="match status" value="1"/>
</dbReference>
<dbReference type="InterPro" id="IPR035396">
    <property type="entry name" value="Bac_rhamnosid6H"/>
</dbReference>
<dbReference type="Gene3D" id="2.60.420.10">
    <property type="entry name" value="Maltose phosphorylase, domain 3"/>
    <property type="match status" value="1"/>
</dbReference>
<dbReference type="InterPro" id="IPR016007">
    <property type="entry name" value="Alpha_rhamnosid"/>
</dbReference>
<feature type="chain" id="PRO_5045057491" description="alpha-L-rhamnosidase" evidence="5">
    <location>
        <begin position="33"/>
        <end position="1324"/>
    </location>
</feature>
<dbReference type="SUPFAM" id="SSF48208">
    <property type="entry name" value="Six-hairpin glycosidases"/>
    <property type="match status" value="1"/>
</dbReference>
<feature type="domain" description="Alpha-L-rhamnosidase C-terminal" evidence="9">
    <location>
        <begin position="970"/>
        <end position="1034"/>
    </location>
</feature>
<evidence type="ECO:0000256" key="1">
    <source>
        <dbReference type="ARBA" id="ARBA00001445"/>
    </source>
</evidence>
<dbReference type="Gene3D" id="1.50.10.10">
    <property type="match status" value="1"/>
</dbReference>
<feature type="signal peptide" evidence="5">
    <location>
        <begin position="1"/>
        <end position="32"/>
    </location>
</feature>
<dbReference type="Proteomes" id="UP001290101">
    <property type="component" value="Unassembled WGS sequence"/>
</dbReference>
<dbReference type="Pfam" id="PF05592">
    <property type="entry name" value="Bac_rhamnosid"/>
    <property type="match status" value="1"/>
</dbReference>
<keyword evidence="5" id="KW-0732">Signal</keyword>
<protein>
    <recommendedName>
        <fullName evidence="2">alpha-L-rhamnosidase</fullName>
        <ecNumber evidence="2">3.2.1.40</ecNumber>
    </recommendedName>
</protein>
<dbReference type="SUPFAM" id="SSF49785">
    <property type="entry name" value="Galactose-binding domain-like"/>
    <property type="match status" value="2"/>
</dbReference>
<proteinExistence type="predicted"/>
<gene>
    <name evidence="11" type="ORF">U2F25_10760</name>
</gene>
<keyword evidence="3 11" id="KW-0378">Hydrolase</keyword>
<evidence type="ECO:0000313" key="11">
    <source>
        <dbReference type="EMBL" id="MDZ5489940.1"/>
    </source>
</evidence>
<dbReference type="Gene3D" id="2.60.40.10">
    <property type="entry name" value="Immunoglobulins"/>
    <property type="match status" value="1"/>
</dbReference>
<name>A0ABU5JBH6_9ACTN</name>
<evidence type="ECO:0000256" key="5">
    <source>
        <dbReference type="SAM" id="SignalP"/>
    </source>
</evidence>
<comment type="caution">
    <text evidence="11">The sequence shown here is derived from an EMBL/GenBank/DDBJ whole genome shotgun (WGS) entry which is preliminary data.</text>
</comment>
<dbReference type="EC" id="3.2.1.40" evidence="2"/>
<evidence type="ECO:0000256" key="4">
    <source>
        <dbReference type="SAM" id="MobiDB-lite"/>
    </source>
</evidence>
<dbReference type="Pfam" id="PF24135">
    <property type="entry name" value="DUF7402"/>
    <property type="match status" value="1"/>
</dbReference>
<evidence type="ECO:0000313" key="12">
    <source>
        <dbReference type="Proteomes" id="UP001290101"/>
    </source>
</evidence>
<dbReference type="InterPro" id="IPR008928">
    <property type="entry name" value="6-hairpin_glycosidase_sf"/>
</dbReference>
<dbReference type="InterPro" id="IPR013737">
    <property type="entry name" value="Bac_rhamnosid_N"/>
</dbReference>
<dbReference type="InterPro" id="IPR035398">
    <property type="entry name" value="Bac_rhamnosid_C"/>
</dbReference>
<dbReference type="InterPro" id="IPR008979">
    <property type="entry name" value="Galactose-bd-like_sf"/>
</dbReference>
<feature type="domain" description="Alpha-L-rhamnosidase concanavalin-like" evidence="6">
    <location>
        <begin position="538"/>
        <end position="634"/>
    </location>
</feature>
<feature type="domain" description="DUF7402" evidence="10">
    <location>
        <begin position="1181"/>
        <end position="1298"/>
    </location>
</feature>
<dbReference type="Gene3D" id="2.60.120.260">
    <property type="entry name" value="Galactose-binding domain-like"/>
    <property type="match status" value="3"/>
</dbReference>
<dbReference type="InterPro" id="IPR012341">
    <property type="entry name" value="6hp_glycosidase-like_sf"/>
</dbReference>
<dbReference type="RefSeq" id="WP_322440208.1">
    <property type="nucleotide sequence ID" value="NZ_JAXOTQ010000011.1"/>
</dbReference>
<evidence type="ECO:0000259" key="7">
    <source>
        <dbReference type="Pfam" id="PF08531"/>
    </source>
</evidence>
<dbReference type="PANTHER" id="PTHR33307">
    <property type="entry name" value="ALPHA-RHAMNOSIDASE (EUROFUNG)"/>
    <property type="match status" value="1"/>
</dbReference>
<dbReference type="InterPro" id="IPR055826">
    <property type="entry name" value="DUF7402"/>
</dbReference>
<reference evidence="11 12" key="1">
    <citation type="submission" date="2023-12" db="EMBL/GenBank/DDBJ databases">
        <title>Micromonospora sp. nov., isolated from Atacama Desert.</title>
        <authorList>
            <person name="Carro L."/>
            <person name="Golinska P."/>
            <person name="Klenk H.-P."/>
            <person name="Goodfellow M."/>
        </authorList>
    </citation>
    <scope>NUCLEOTIDE SEQUENCE [LARGE SCALE GENOMIC DNA]</scope>
    <source>
        <strain evidence="11 12">4G53</strain>
    </source>
</reference>
<evidence type="ECO:0000256" key="3">
    <source>
        <dbReference type="ARBA" id="ARBA00022801"/>
    </source>
</evidence>
<evidence type="ECO:0000259" key="8">
    <source>
        <dbReference type="Pfam" id="PF17389"/>
    </source>
</evidence>
<feature type="domain" description="Bacterial alpha-L-rhamnosidase N-terminal" evidence="7">
    <location>
        <begin position="354"/>
        <end position="526"/>
    </location>
</feature>
<evidence type="ECO:0000259" key="10">
    <source>
        <dbReference type="Pfam" id="PF24135"/>
    </source>
</evidence>